<feature type="transmembrane region" description="Helical" evidence="1">
    <location>
        <begin position="64"/>
        <end position="83"/>
    </location>
</feature>
<feature type="transmembrane region" description="Helical" evidence="1">
    <location>
        <begin position="89"/>
        <end position="107"/>
    </location>
</feature>
<keyword evidence="1" id="KW-0812">Transmembrane</keyword>
<keyword evidence="1" id="KW-1133">Transmembrane helix</keyword>
<organism evidence="3 4">
    <name type="scientific">Salegentibacter agarivorans</name>
    <dbReference type="NCBI Taxonomy" id="345907"/>
    <lineage>
        <taxon>Bacteria</taxon>
        <taxon>Pseudomonadati</taxon>
        <taxon>Bacteroidota</taxon>
        <taxon>Flavobacteriia</taxon>
        <taxon>Flavobacteriales</taxon>
        <taxon>Flavobacteriaceae</taxon>
        <taxon>Salegentibacter</taxon>
    </lineage>
</organism>
<feature type="domain" description="SPW repeat-containing integral membrane" evidence="2">
    <location>
        <begin position="7"/>
        <end position="104"/>
    </location>
</feature>
<dbReference type="InterPro" id="IPR005530">
    <property type="entry name" value="SPW"/>
</dbReference>
<dbReference type="Pfam" id="PF03779">
    <property type="entry name" value="SPW"/>
    <property type="match status" value="1"/>
</dbReference>
<accession>A0A1I2NBW9</accession>
<gene>
    <name evidence="3" type="ORF">SAMN04488033_12015</name>
</gene>
<protein>
    <recommendedName>
        <fullName evidence="2">SPW repeat-containing integral membrane domain-containing protein</fullName>
    </recommendedName>
</protein>
<keyword evidence="1" id="KW-0472">Membrane</keyword>
<evidence type="ECO:0000256" key="1">
    <source>
        <dbReference type="SAM" id="Phobius"/>
    </source>
</evidence>
<evidence type="ECO:0000313" key="3">
    <source>
        <dbReference type="EMBL" id="SFG01008.1"/>
    </source>
</evidence>
<name>A0A1I2NBW9_9FLAO</name>
<feature type="transmembrane region" description="Helical" evidence="1">
    <location>
        <begin position="32"/>
        <end position="52"/>
    </location>
</feature>
<dbReference type="AlphaFoldDB" id="A0A1I2NBW9"/>
<dbReference type="RefSeq" id="WP_093305565.1">
    <property type="nucleotide sequence ID" value="NZ_FOOH01000020.1"/>
</dbReference>
<dbReference type="Proteomes" id="UP000199116">
    <property type="component" value="Unassembled WGS sequence"/>
</dbReference>
<sequence length="119" mass="13684">MIRPKVHGYLDYLIGSLLIIIPLLFLDNYYLPAWILLGFGIGTILYSILTDYEMGIAGLISFKLHLIIDIIIGLFLAFSPWFFGFQKEIYLPFLIIGIGEVLISLFTERKFYKAKALLF</sequence>
<keyword evidence="4" id="KW-1185">Reference proteome</keyword>
<evidence type="ECO:0000313" key="4">
    <source>
        <dbReference type="Proteomes" id="UP000199116"/>
    </source>
</evidence>
<feature type="transmembrane region" description="Helical" evidence="1">
    <location>
        <begin position="9"/>
        <end position="26"/>
    </location>
</feature>
<proteinExistence type="predicted"/>
<evidence type="ECO:0000259" key="2">
    <source>
        <dbReference type="Pfam" id="PF03779"/>
    </source>
</evidence>
<dbReference type="EMBL" id="FOOH01000020">
    <property type="protein sequence ID" value="SFG01008.1"/>
    <property type="molecule type" value="Genomic_DNA"/>
</dbReference>
<reference evidence="4" key="1">
    <citation type="submission" date="2016-10" db="EMBL/GenBank/DDBJ databases">
        <authorList>
            <person name="Varghese N."/>
            <person name="Submissions S."/>
        </authorList>
    </citation>
    <scope>NUCLEOTIDE SEQUENCE [LARGE SCALE GENOMIC DNA]</scope>
    <source>
        <strain evidence="4">DSM 23515</strain>
    </source>
</reference>